<organism evidence="1 2">
    <name type="scientific">Colletotrichum truncatum</name>
    <name type="common">Anthracnose fungus</name>
    <name type="synonym">Colletotrichum capsici</name>
    <dbReference type="NCBI Taxonomy" id="5467"/>
    <lineage>
        <taxon>Eukaryota</taxon>
        <taxon>Fungi</taxon>
        <taxon>Dikarya</taxon>
        <taxon>Ascomycota</taxon>
        <taxon>Pezizomycotina</taxon>
        <taxon>Sordariomycetes</taxon>
        <taxon>Hypocreomycetidae</taxon>
        <taxon>Glomerellales</taxon>
        <taxon>Glomerellaceae</taxon>
        <taxon>Colletotrichum</taxon>
        <taxon>Colletotrichum truncatum species complex</taxon>
    </lineage>
</organism>
<evidence type="ECO:0000313" key="1">
    <source>
        <dbReference type="EMBL" id="KAL0938593.1"/>
    </source>
</evidence>
<accession>A0ACC3Z3B4</accession>
<keyword evidence="2" id="KW-1185">Reference proteome</keyword>
<dbReference type="Proteomes" id="UP000805649">
    <property type="component" value="Unassembled WGS sequence"/>
</dbReference>
<gene>
    <name evidence="1" type="ORF">CTRU02_205203</name>
</gene>
<reference evidence="1 2" key="1">
    <citation type="journal article" date="2020" name="Phytopathology">
        <title>Genome Sequence Resources of Colletotrichum truncatum, C. plurivorum, C. musicola, and C. sojae: Four Species Pathogenic to Soybean (Glycine max).</title>
        <authorList>
            <person name="Rogerio F."/>
            <person name="Boufleur T.R."/>
            <person name="Ciampi-Guillardi M."/>
            <person name="Sukno S.A."/>
            <person name="Thon M.R."/>
            <person name="Massola Junior N.S."/>
            <person name="Baroncelli R."/>
        </authorList>
    </citation>
    <scope>NUCLEOTIDE SEQUENCE [LARGE SCALE GENOMIC DNA]</scope>
    <source>
        <strain evidence="1 2">CMES1059</strain>
    </source>
</reference>
<proteinExistence type="predicted"/>
<name>A0ACC3Z3B4_COLTU</name>
<dbReference type="EMBL" id="VUJX02000003">
    <property type="protein sequence ID" value="KAL0938593.1"/>
    <property type="molecule type" value="Genomic_DNA"/>
</dbReference>
<comment type="caution">
    <text evidence="1">The sequence shown here is derived from an EMBL/GenBank/DDBJ whole genome shotgun (WGS) entry which is preliminary data.</text>
</comment>
<evidence type="ECO:0000313" key="2">
    <source>
        <dbReference type="Proteomes" id="UP000805649"/>
    </source>
</evidence>
<protein>
    <submittedName>
        <fullName evidence="1">Uncharacterized protein</fullName>
    </submittedName>
</protein>
<sequence>MAEILGTVVGVVSLGIQLCSGINTYLEGVQCRKEDIESTVRKVEFLKSIIDQIQGDEGRLAPTNTNDAVLKAMSNARVELLLLDEFIGKVYANDSSTTPETFRGKIKGQTQKFLYPFRRDHLDRLNGRLDAANDALQAALQTLQISFTSDNNKVLKRLAMGVDSMRLEVQEGIVLLSAVQQESIALRDDIAALKASALSSPSPMAAIQTLTSKSSGLKMICDIVGAHHLPEQPVDVPESSSSEYGNFYSKFKCRCSFRRIARRRKRQFGPAFLLEETVHENEHEIGCFFATPGSTANNKWSAGISVKAFRFLVSTAVTVTMSSTFGAGGYSIAPSFTYFHVHAKSPAFEVIRILKDAFCSSNWSDEESENLLERGIRTIRTSFEKRMSSPFDVDFSDETLLHSASFASDNHWYRPRNLLLKYLLDAKVPKDRPDARGRLPFQDALGTSSWGGCESHGTQAVDMLVPDESIMALEIREIDRSTATLDDLNQHRIVAEGSQKMAARETHLYAGHPTEAIFLRKGKDLFEALKKTTSVLDLSAVDAGGHTALHHLVGWHEGLKMVLQNFGKSILQLYDNSETPALQVALYWSGHLCTSPISIRCSETCSCAATVKLLLDVDRDCLLRAVSRGFFLSSMGEASAKARDLVLDELTHRRQALKDFASLELKPALVDRFGLRLPGVLDLHIHNVLDELQKAGKAVPRELQTELYDEKPSTSVYHRLGNLNRNVRHLSDAFYSRGFQDIDIPSSDGSTPLIQSYYSQHSVWLIEHGARLDARVPGEVDGYTAAHYLFTRTDKHAWGTEDMKPTLLDVLRSRVGEDWNLDNCVCACSSNGCHPYTTMWKEYLFWELRGDMTKKRLNKMTKRVYKKCTELEEGWNVTRPVKSVALRACTFAVLPLRHTCCSHWKPWEGAYWFSREPLRVYTQDEIEDIHEEDAAEIARLESLLVEFEEKLDQMDCSLAEFFQTYWKSRMEEVLVEIENQSITAEEIESARQLGVVLQVQPAEVVTEEIEDRSNVQYWIQKMDALVK</sequence>